<dbReference type="GeneID" id="92379619"/>
<name>A0A1G4I9U9_TRYEQ</name>
<comment type="caution">
    <text evidence="10">The sequence shown here is derived from an EMBL/GenBank/DDBJ whole genome shotgun (WGS) entry which is preliminary data.</text>
</comment>
<dbReference type="SUPFAM" id="SSF118251">
    <property type="entry name" value="Variant surface glycoprotein MITAT 1.2, VSG 221, C-terminal domain"/>
    <property type="match status" value="1"/>
</dbReference>
<comment type="function">
    <text evidence="1">VSG forms a coat on the surface of the parasite. The trypanosome evades the immune response of the host by expressing a series of antigenically distinct VSGs from an estimated 1000 VSG genes.</text>
</comment>
<dbReference type="VEuPathDB" id="TriTrypDB:TEOVI_000567900"/>
<sequence length="413" mass="44086">MHIKTALSSAEQAVAAATKTRQQHTLVLIAEPSYAKAAKIFFNFATSRLTEAQQALNKLTAETAEYAVKASYAAGRVDELMLILDEAQRGSENTNYCIRHDSNDATADKSPTAGCIAAFSQACTKTAANLNIKLTAAFKKDASTEHGTASKCKLTETVSTAFGRDRGNFDLPGGMLVIASAGDFEGDSFKAYALSKPPVDGLKKERPADEAFPTVAAGPPTTKTGILAILQKGSQPPELETAVKNYYGWDANHNDDAVQTEITKIFGLSEDGTKSTYLDVLEKLGYKQKSDTAADPIKLFEMNEEMLVNATNAATATNLKAKAAAKPCTAAKAPKDAEELCNGKSGDANSCNETAGCNYNSTGEANKKCTLKKEMKAQLEKASQETGGKDGKLLPIDVPNILKKKMAKRKTRM</sequence>
<evidence type="ECO:0000256" key="4">
    <source>
        <dbReference type="ARBA" id="ARBA00022622"/>
    </source>
</evidence>
<evidence type="ECO:0000256" key="2">
    <source>
        <dbReference type="ARBA" id="ARBA00004609"/>
    </source>
</evidence>
<keyword evidence="11" id="KW-1185">Reference proteome</keyword>
<keyword evidence="6" id="KW-0325">Glycoprotein</keyword>
<dbReference type="GO" id="GO:0005886">
    <property type="term" value="C:plasma membrane"/>
    <property type="evidence" value="ECO:0007669"/>
    <property type="project" value="UniProtKB-SubCell"/>
</dbReference>
<evidence type="ECO:0000256" key="8">
    <source>
        <dbReference type="SAM" id="Coils"/>
    </source>
</evidence>
<accession>A0A1G4I9U9</accession>
<dbReference type="Proteomes" id="UP000195570">
    <property type="component" value="Unassembled WGS sequence"/>
</dbReference>
<evidence type="ECO:0000256" key="1">
    <source>
        <dbReference type="ARBA" id="ARBA00002523"/>
    </source>
</evidence>
<feature type="domain" description="Trypanosome variant surface glycoprotein A-type N-terminal" evidence="9">
    <location>
        <begin position="3"/>
        <end position="304"/>
    </location>
</feature>
<comment type="subcellular location">
    <subcellularLocation>
        <location evidence="2">Cell membrane</location>
        <topology evidence="2">Lipid-anchor</topology>
        <topology evidence="2">GPI-anchor</topology>
    </subcellularLocation>
</comment>
<keyword evidence="4" id="KW-0336">GPI-anchor</keyword>
<keyword evidence="3" id="KW-1003">Cell membrane</keyword>
<dbReference type="Pfam" id="PF00913">
    <property type="entry name" value="Trypan_glycop"/>
    <property type="match status" value="1"/>
</dbReference>
<evidence type="ECO:0000256" key="3">
    <source>
        <dbReference type="ARBA" id="ARBA00022475"/>
    </source>
</evidence>
<keyword evidence="5" id="KW-0472">Membrane</keyword>
<dbReference type="EMBL" id="CZPT02001070">
    <property type="protein sequence ID" value="SCU68782.1"/>
    <property type="molecule type" value="Genomic_DNA"/>
</dbReference>
<feature type="coiled-coil region" evidence="8">
    <location>
        <begin position="42"/>
        <end position="69"/>
    </location>
</feature>
<evidence type="ECO:0000256" key="7">
    <source>
        <dbReference type="ARBA" id="ARBA00023288"/>
    </source>
</evidence>
<organism evidence="10 11">
    <name type="scientific">Trypanosoma equiperdum</name>
    <dbReference type="NCBI Taxonomy" id="5694"/>
    <lineage>
        <taxon>Eukaryota</taxon>
        <taxon>Discoba</taxon>
        <taxon>Euglenozoa</taxon>
        <taxon>Kinetoplastea</taxon>
        <taxon>Metakinetoplastina</taxon>
        <taxon>Trypanosomatida</taxon>
        <taxon>Trypanosomatidae</taxon>
        <taxon>Trypanosoma</taxon>
    </lineage>
</organism>
<gene>
    <name evidence="10" type="ORF">TEOVI_000567900</name>
</gene>
<evidence type="ECO:0000256" key="6">
    <source>
        <dbReference type="ARBA" id="ARBA00023180"/>
    </source>
</evidence>
<evidence type="ECO:0000313" key="10">
    <source>
        <dbReference type="EMBL" id="SCU68782.1"/>
    </source>
</evidence>
<dbReference type="GO" id="GO:0098552">
    <property type="term" value="C:side of membrane"/>
    <property type="evidence" value="ECO:0007669"/>
    <property type="project" value="UniProtKB-KW"/>
</dbReference>
<evidence type="ECO:0000313" key="11">
    <source>
        <dbReference type="Proteomes" id="UP000195570"/>
    </source>
</evidence>
<protein>
    <submittedName>
        <fullName evidence="10">Trypanosome variant surface glycoprotein (A-type), putative</fullName>
    </submittedName>
</protein>
<keyword evidence="7" id="KW-0449">Lipoprotein</keyword>
<dbReference type="RefSeq" id="XP_067079867.1">
    <property type="nucleotide sequence ID" value="XM_067223766.1"/>
</dbReference>
<evidence type="ECO:0000259" key="9">
    <source>
        <dbReference type="Pfam" id="PF00913"/>
    </source>
</evidence>
<dbReference type="InterPro" id="IPR001812">
    <property type="entry name" value="Trypano_VSG_A_N_dom"/>
</dbReference>
<dbReference type="AlphaFoldDB" id="A0A1G4I9U9"/>
<dbReference type="SUPFAM" id="SSF58087">
    <property type="entry name" value="Variant surface glycoprotein (N-terminal domain)"/>
    <property type="match status" value="1"/>
</dbReference>
<proteinExistence type="predicted"/>
<dbReference type="Gene3D" id="1.10.470.10">
    <property type="entry name" value="Variant Surface Glycoprotein, subunit A, domain 2"/>
    <property type="match status" value="1"/>
</dbReference>
<keyword evidence="8" id="KW-0175">Coiled coil</keyword>
<reference evidence="10" key="1">
    <citation type="submission" date="2016-09" db="EMBL/GenBank/DDBJ databases">
        <authorList>
            <person name="Hebert L."/>
            <person name="Moumen B."/>
        </authorList>
    </citation>
    <scope>NUCLEOTIDE SEQUENCE [LARGE SCALE GENOMIC DNA]</scope>
    <source>
        <strain evidence="10">OVI</strain>
    </source>
</reference>
<evidence type="ECO:0000256" key="5">
    <source>
        <dbReference type="ARBA" id="ARBA00023136"/>
    </source>
</evidence>
<dbReference type="Gene3D" id="3.90.150.10">
    <property type="entry name" value="Variant Surface Glycoprotein, subunit A domain 1"/>
    <property type="match status" value="1"/>
</dbReference>
<dbReference type="InterPro" id="IPR027446">
    <property type="entry name" value="VSG_C_dom_sf"/>
</dbReference>
<dbReference type="GO" id="GO:0042783">
    <property type="term" value="P:symbiont-mediated evasion of host immune response"/>
    <property type="evidence" value="ECO:0007669"/>
    <property type="project" value="InterPro"/>
</dbReference>